<name>A0AAW1NUC8_9CHLO</name>
<dbReference type="AlphaFoldDB" id="A0AAW1NUC8"/>
<evidence type="ECO:0000313" key="4">
    <source>
        <dbReference type="Proteomes" id="UP001465755"/>
    </source>
</evidence>
<organism evidence="3 4">
    <name type="scientific">Symbiochloris irregularis</name>
    <dbReference type="NCBI Taxonomy" id="706552"/>
    <lineage>
        <taxon>Eukaryota</taxon>
        <taxon>Viridiplantae</taxon>
        <taxon>Chlorophyta</taxon>
        <taxon>core chlorophytes</taxon>
        <taxon>Trebouxiophyceae</taxon>
        <taxon>Trebouxiales</taxon>
        <taxon>Trebouxiaceae</taxon>
        <taxon>Symbiochloris</taxon>
    </lineage>
</organism>
<evidence type="ECO:0000256" key="2">
    <source>
        <dbReference type="SAM" id="Phobius"/>
    </source>
</evidence>
<sequence>MLARNLHASSRQEVMDGEANPEAPESANLKTAEDRCGRNGKWAFSKLLDAPELHEHRAWKRSKLSLLTIGVAVVLVANASYIGFLSPPEGPAVPLSYFDDAESTFENSGTEADIRAPQTLLALIANKTYDPATGGYDFGQLSITDYAAIYTTVKPGDFCENALGTAFRVVNGFAFVLSVASVYVVAVLPLFTKRHHWDLRLARIGSMFMTVCLLCFLIAFILAGFITQGKGINLAECAGNFDPIEFAKQRRKASAVVVSGSFATVGFAGLLVLIIIGLSSFV</sequence>
<comment type="caution">
    <text evidence="3">The sequence shown here is derived from an EMBL/GenBank/DDBJ whole genome shotgun (WGS) entry which is preliminary data.</text>
</comment>
<keyword evidence="2" id="KW-0472">Membrane</keyword>
<evidence type="ECO:0000313" key="3">
    <source>
        <dbReference type="EMBL" id="KAK9794038.1"/>
    </source>
</evidence>
<dbReference type="Proteomes" id="UP001465755">
    <property type="component" value="Unassembled WGS sequence"/>
</dbReference>
<evidence type="ECO:0000256" key="1">
    <source>
        <dbReference type="SAM" id="MobiDB-lite"/>
    </source>
</evidence>
<gene>
    <name evidence="3" type="ORF">WJX73_009829</name>
</gene>
<keyword evidence="2" id="KW-1133">Transmembrane helix</keyword>
<reference evidence="3 4" key="1">
    <citation type="journal article" date="2024" name="Nat. Commun.">
        <title>Phylogenomics reveals the evolutionary origins of lichenization in chlorophyte algae.</title>
        <authorList>
            <person name="Puginier C."/>
            <person name="Libourel C."/>
            <person name="Otte J."/>
            <person name="Skaloud P."/>
            <person name="Haon M."/>
            <person name="Grisel S."/>
            <person name="Petersen M."/>
            <person name="Berrin J.G."/>
            <person name="Delaux P.M."/>
            <person name="Dal Grande F."/>
            <person name="Keller J."/>
        </authorList>
    </citation>
    <scope>NUCLEOTIDE SEQUENCE [LARGE SCALE GENOMIC DNA]</scope>
    <source>
        <strain evidence="3 4">SAG 2036</strain>
    </source>
</reference>
<dbReference type="EMBL" id="JALJOQ010000144">
    <property type="protein sequence ID" value="KAK9794038.1"/>
    <property type="molecule type" value="Genomic_DNA"/>
</dbReference>
<feature type="transmembrane region" description="Helical" evidence="2">
    <location>
        <begin position="64"/>
        <end position="84"/>
    </location>
</feature>
<feature type="transmembrane region" description="Helical" evidence="2">
    <location>
        <begin position="173"/>
        <end position="192"/>
    </location>
</feature>
<feature type="region of interest" description="Disordered" evidence="1">
    <location>
        <begin position="1"/>
        <end position="32"/>
    </location>
</feature>
<keyword evidence="4" id="KW-1185">Reference proteome</keyword>
<accession>A0AAW1NUC8</accession>
<proteinExistence type="predicted"/>
<feature type="transmembrane region" description="Helical" evidence="2">
    <location>
        <begin position="204"/>
        <end position="226"/>
    </location>
</feature>
<keyword evidence="2" id="KW-0812">Transmembrane</keyword>
<feature type="transmembrane region" description="Helical" evidence="2">
    <location>
        <begin position="255"/>
        <end position="278"/>
    </location>
</feature>
<protein>
    <submittedName>
        <fullName evidence="3">Uncharacterized protein</fullName>
    </submittedName>
</protein>